<evidence type="ECO:0000256" key="3">
    <source>
        <dbReference type="ARBA" id="ARBA00001966"/>
    </source>
</evidence>
<keyword evidence="10" id="KW-0408">Iron</keyword>
<dbReference type="InterPro" id="IPR058240">
    <property type="entry name" value="rSAM_sf"/>
</dbReference>
<dbReference type="EMBL" id="CP118605">
    <property type="protein sequence ID" value="WGL15666.1"/>
    <property type="molecule type" value="Genomic_DNA"/>
</dbReference>
<evidence type="ECO:0000313" key="15">
    <source>
        <dbReference type="EMBL" id="WGL15666.1"/>
    </source>
</evidence>
<dbReference type="PROSITE" id="PS51918">
    <property type="entry name" value="RADICAL_SAM"/>
    <property type="match status" value="1"/>
</dbReference>
<keyword evidence="12" id="KW-0413">Isomerase</keyword>
<dbReference type="SFLD" id="SFLDG01070">
    <property type="entry name" value="PLP-dependent"/>
    <property type="match status" value="1"/>
</dbReference>
<comment type="cofactor">
    <cofactor evidence="3">
        <name>[4Fe-4S] cluster</name>
        <dbReference type="ChEBI" id="CHEBI:49883"/>
    </cofactor>
</comment>
<comment type="similarity">
    <text evidence="4">Belongs to the radical SAM superfamily. KamA family.</text>
</comment>
<dbReference type="Pfam" id="PF04055">
    <property type="entry name" value="Radical_SAM"/>
    <property type="match status" value="1"/>
</dbReference>
<evidence type="ECO:0000256" key="5">
    <source>
        <dbReference type="ARBA" id="ARBA00022363"/>
    </source>
</evidence>
<proteinExistence type="inferred from homology"/>
<dbReference type="PANTHER" id="PTHR30538">
    <property type="entry name" value="LYSINE 2,3-AMINOMUTASE-RELATED"/>
    <property type="match status" value="1"/>
</dbReference>
<sequence length="351" mass="39675">MIQHRQPAREITTVKIAAEPPEQPHQDARRWQDEMNDLVTDPRELLKLLQLNPEQLPQLAAASALFQLRVPRPYLSRIRPGDPEDPLLLQVLPTGRELQPTPGFSDDPLEEANANPIPGVVHKYRGRLLLITAGQCAVNCRYCFRRAFPYGDNHLNRQQWQQALDYIRTQAELREVILSGGDPLVLSDRQLSWLGAELAQIPQLDKLRIHTRLPLVAPSRITQEFLDWFAGSRLKPVLVLHCNHANEIDREVRQALGKLKAAGVTLLNQSVLLRGVNDSEDALAALSETLFDAGVLPYYLHQLDRVQGAAHFEVSDERARALVESIRQRLPGYLVPRLVREVPAEKSKTPL</sequence>
<dbReference type="NCBIfam" id="TIGR03821">
    <property type="entry name" value="EFP_modif_epmB"/>
    <property type="match status" value="1"/>
</dbReference>
<name>A0ABY8N9U9_9GAMM</name>
<evidence type="ECO:0000313" key="16">
    <source>
        <dbReference type="Proteomes" id="UP001236500"/>
    </source>
</evidence>
<evidence type="ECO:0000256" key="8">
    <source>
        <dbReference type="ARBA" id="ARBA00022723"/>
    </source>
</evidence>
<keyword evidence="6" id="KW-0004">4Fe-4S</keyword>
<evidence type="ECO:0000256" key="11">
    <source>
        <dbReference type="ARBA" id="ARBA00023014"/>
    </source>
</evidence>
<keyword evidence="9" id="KW-0663">Pyridoxal phosphate</keyword>
<evidence type="ECO:0000259" key="14">
    <source>
        <dbReference type="PROSITE" id="PS51918"/>
    </source>
</evidence>
<evidence type="ECO:0000256" key="9">
    <source>
        <dbReference type="ARBA" id="ARBA00022898"/>
    </source>
</evidence>
<dbReference type="InterPro" id="IPR003739">
    <property type="entry name" value="Lys_aminomutase/Glu_NH3_mut"/>
</dbReference>
<keyword evidence="16" id="KW-1185">Reference proteome</keyword>
<dbReference type="InterPro" id="IPR007197">
    <property type="entry name" value="rSAM"/>
</dbReference>
<protein>
    <recommendedName>
        <fullName evidence="5">L-lysine 2,3-aminomutase</fullName>
    </recommendedName>
    <alternativeName>
        <fullName evidence="13">EF-P post-translational modification enzyme B</fullName>
    </alternativeName>
</protein>
<dbReference type="SFLD" id="SFLDS00029">
    <property type="entry name" value="Radical_SAM"/>
    <property type="match status" value="1"/>
</dbReference>
<dbReference type="Proteomes" id="UP001236500">
    <property type="component" value="Chromosome"/>
</dbReference>
<evidence type="ECO:0000256" key="2">
    <source>
        <dbReference type="ARBA" id="ARBA00001933"/>
    </source>
</evidence>
<accession>A0ABY8N9U9</accession>
<comment type="cofactor">
    <cofactor evidence="2">
        <name>pyridoxal 5'-phosphate</name>
        <dbReference type="ChEBI" id="CHEBI:597326"/>
    </cofactor>
</comment>
<dbReference type="InterPro" id="IPR022462">
    <property type="entry name" value="EpmB"/>
</dbReference>
<feature type="domain" description="Radical SAM core" evidence="14">
    <location>
        <begin position="122"/>
        <end position="334"/>
    </location>
</feature>
<dbReference type="CDD" id="cd01335">
    <property type="entry name" value="Radical_SAM"/>
    <property type="match status" value="1"/>
</dbReference>
<dbReference type="SUPFAM" id="SSF102114">
    <property type="entry name" value="Radical SAM enzymes"/>
    <property type="match status" value="1"/>
</dbReference>
<gene>
    <name evidence="15" type="primary">epmB</name>
    <name evidence="15" type="ORF">PVT68_12905</name>
</gene>
<dbReference type="RefSeq" id="WP_280318674.1">
    <property type="nucleotide sequence ID" value="NZ_CP118605.1"/>
</dbReference>
<organism evidence="15 16">
    <name type="scientific">Microbulbifer bruguierae</name>
    <dbReference type="NCBI Taxonomy" id="3029061"/>
    <lineage>
        <taxon>Bacteria</taxon>
        <taxon>Pseudomonadati</taxon>
        <taxon>Pseudomonadota</taxon>
        <taxon>Gammaproteobacteria</taxon>
        <taxon>Cellvibrionales</taxon>
        <taxon>Microbulbiferaceae</taxon>
        <taxon>Microbulbifer</taxon>
    </lineage>
</organism>
<comment type="catalytic activity">
    <reaction evidence="1">
        <text>L-lysine = D-beta-lysine</text>
        <dbReference type="Rhea" id="RHEA:44148"/>
        <dbReference type="ChEBI" id="CHEBI:32551"/>
        <dbReference type="ChEBI" id="CHEBI:84138"/>
    </reaction>
</comment>
<evidence type="ECO:0000256" key="10">
    <source>
        <dbReference type="ARBA" id="ARBA00023004"/>
    </source>
</evidence>
<evidence type="ECO:0000256" key="7">
    <source>
        <dbReference type="ARBA" id="ARBA00022691"/>
    </source>
</evidence>
<dbReference type="InterPro" id="IPR013785">
    <property type="entry name" value="Aldolase_TIM"/>
</dbReference>
<dbReference type="Gene3D" id="3.20.20.70">
    <property type="entry name" value="Aldolase class I"/>
    <property type="match status" value="1"/>
</dbReference>
<reference evidence="15 16" key="1">
    <citation type="submission" date="2023-02" db="EMBL/GenBank/DDBJ databases">
        <title>Description and genomic characterization of Microbulbifer bruguierae sp. nov., isolated from the sediment of mangrove plant Bruguiera sexangula.</title>
        <authorList>
            <person name="Long M."/>
        </authorList>
    </citation>
    <scope>NUCLEOTIDE SEQUENCE [LARGE SCALE GENOMIC DNA]</scope>
    <source>
        <strain evidence="15 16">H12</strain>
    </source>
</reference>
<dbReference type="NCBIfam" id="TIGR00238">
    <property type="entry name" value="KamA family radical SAM protein"/>
    <property type="match status" value="1"/>
</dbReference>
<keyword evidence="7" id="KW-0949">S-adenosyl-L-methionine</keyword>
<dbReference type="PIRSF" id="PIRSF004911">
    <property type="entry name" value="DUF160"/>
    <property type="match status" value="1"/>
</dbReference>
<evidence type="ECO:0000256" key="6">
    <source>
        <dbReference type="ARBA" id="ARBA00022485"/>
    </source>
</evidence>
<evidence type="ECO:0000256" key="1">
    <source>
        <dbReference type="ARBA" id="ARBA00001352"/>
    </source>
</evidence>
<dbReference type="PANTHER" id="PTHR30538:SF1">
    <property type="entry name" value="L-LYSINE 2,3-AMINOMUTASE"/>
    <property type="match status" value="1"/>
</dbReference>
<keyword evidence="11" id="KW-0411">Iron-sulfur</keyword>
<dbReference type="SFLD" id="SFLDF00314">
    <property type="entry name" value="L-lysine_2_3-aminomutase_(yjeK"/>
    <property type="match status" value="1"/>
</dbReference>
<keyword evidence="8" id="KW-0479">Metal-binding</keyword>
<evidence type="ECO:0000256" key="13">
    <source>
        <dbReference type="ARBA" id="ARBA00030756"/>
    </source>
</evidence>
<evidence type="ECO:0000256" key="4">
    <source>
        <dbReference type="ARBA" id="ARBA00008703"/>
    </source>
</evidence>
<evidence type="ECO:0000256" key="12">
    <source>
        <dbReference type="ARBA" id="ARBA00023235"/>
    </source>
</evidence>